<evidence type="ECO:0000256" key="21">
    <source>
        <dbReference type="ARBA" id="ARBA00078938"/>
    </source>
</evidence>
<dbReference type="PANTHER" id="PTHR10578">
    <property type="entry name" value="S -2-HYDROXY-ACID OXIDASE-RELATED"/>
    <property type="match status" value="1"/>
</dbReference>
<dbReference type="InterPro" id="IPR036400">
    <property type="entry name" value="Cyt_B5-like_heme/steroid_sf"/>
</dbReference>
<dbReference type="PROSITE" id="PS50255">
    <property type="entry name" value="CYTOCHROME_B5_2"/>
    <property type="match status" value="1"/>
</dbReference>
<feature type="compositionally biased region" description="Basic and acidic residues" evidence="22">
    <location>
        <begin position="275"/>
        <end position="286"/>
    </location>
</feature>
<evidence type="ECO:0000256" key="17">
    <source>
        <dbReference type="ARBA" id="ARBA00066458"/>
    </source>
</evidence>
<dbReference type="RefSeq" id="XP_069231668.1">
    <property type="nucleotide sequence ID" value="XM_069371683.1"/>
</dbReference>
<dbReference type="PROSITE" id="PS51349">
    <property type="entry name" value="FMN_HYDROXY_ACID_DH_2"/>
    <property type="match status" value="1"/>
</dbReference>
<name>A0AB34KU77_9PEZI</name>
<dbReference type="InterPro" id="IPR013785">
    <property type="entry name" value="Aldolase_TIM"/>
</dbReference>
<dbReference type="Pfam" id="PF00173">
    <property type="entry name" value="Cyt-b5"/>
    <property type="match status" value="1"/>
</dbReference>
<evidence type="ECO:0000256" key="11">
    <source>
        <dbReference type="ARBA" id="ARBA00023002"/>
    </source>
</evidence>
<evidence type="ECO:0000256" key="3">
    <source>
        <dbReference type="ARBA" id="ARBA00004569"/>
    </source>
</evidence>
<keyword evidence="11" id="KW-0560">Oxidoreductase</keyword>
<keyword evidence="13" id="KW-0496">Mitochondrion</keyword>
<dbReference type="InterPro" id="IPR000262">
    <property type="entry name" value="FMN-dep_DH"/>
</dbReference>
<feature type="domain" description="FMN hydroxy acid dehydrogenase" evidence="24">
    <location>
        <begin position="106"/>
        <end position="468"/>
    </location>
</feature>
<dbReference type="InterPro" id="IPR037396">
    <property type="entry name" value="FMN_HAD"/>
</dbReference>
<dbReference type="EC" id="1.1.2.3" evidence="17"/>
<comment type="caution">
    <text evidence="25">The sequence shown here is derived from an EMBL/GenBank/DDBJ whole genome shotgun (WGS) entry which is preliminary data.</text>
</comment>
<comment type="cofactor">
    <cofactor evidence="1">
        <name>FMN</name>
        <dbReference type="ChEBI" id="CHEBI:58210"/>
    </cofactor>
</comment>
<dbReference type="CDD" id="cd02922">
    <property type="entry name" value="FCB2_FMN"/>
    <property type="match status" value="1"/>
</dbReference>
<evidence type="ECO:0000256" key="8">
    <source>
        <dbReference type="ARBA" id="ARBA00022643"/>
    </source>
</evidence>
<evidence type="ECO:0000256" key="1">
    <source>
        <dbReference type="ARBA" id="ARBA00001917"/>
    </source>
</evidence>
<evidence type="ECO:0000256" key="9">
    <source>
        <dbReference type="ARBA" id="ARBA00022723"/>
    </source>
</evidence>
<accession>A0AB34KU77</accession>
<feature type="domain" description="Cytochrome b5 heme-binding" evidence="23">
    <location>
        <begin position="4"/>
        <end position="81"/>
    </location>
</feature>
<organism evidence="25 26">
    <name type="scientific">Cladosporium halotolerans</name>
    <dbReference type="NCBI Taxonomy" id="1052096"/>
    <lineage>
        <taxon>Eukaryota</taxon>
        <taxon>Fungi</taxon>
        <taxon>Dikarya</taxon>
        <taxon>Ascomycota</taxon>
        <taxon>Pezizomycotina</taxon>
        <taxon>Dothideomycetes</taxon>
        <taxon>Dothideomycetidae</taxon>
        <taxon>Cladosporiales</taxon>
        <taxon>Cladosporiaceae</taxon>
        <taxon>Cladosporium</taxon>
    </lineage>
</organism>
<dbReference type="SUPFAM" id="SSF55856">
    <property type="entry name" value="Cytochrome b5-like heme/steroid binding domain"/>
    <property type="match status" value="1"/>
</dbReference>
<comment type="subcellular location">
    <subcellularLocation>
        <location evidence="3">Mitochondrion intermembrane space</location>
    </subcellularLocation>
</comment>
<evidence type="ECO:0000256" key="6">
    <source>
        <dbReference type="ARBA" id="ARBA00022617"/>
    </source>
</evidence>
<dbReference type="GO" id="GO:0005758">
    <property type="term" value="C:mitochondrial intermembrane space"/>
    <property type="evidence" value="ECO:0007669"/>
    <property type="project" value="UniProtKB-SubCell"/>
</dbReference>
<comment type="cofactor">
    <cofactor evidence="2">
        <name>heme b</name>
        <dbReference type="ChEBI" id="CHEBI:60344"/>
    </cofactor>
</comment>
<dbReference type="Proteomes" id="UP000803884">
    <property type="component" value="Unassembled WGS sequence"/>
</dbReference>
<keyword evidence="26" id="KW-1185">Reference proteome</keyword>
<keyword evidence="6" id="KW-0349">Heme</keyword>
<dbReference type="AlphaFoldDB" id="A0AB34KU77"/>
<keyword evidence="7" id="KW-0285">Flavoprotein</keyword>
<evidence type="ECO:0000256" key="7">
    <source>
        <dbReference type="ARBA" id="ARBA00022630"/>
    </source>
</evidence>
<protein>
    <recommendedName>
        <fullName evidence="18">L-lactate dehydrogenase (cytochrome)</fullName>
        <ecNumber evidence="17">1.1.2.3</ecNumber>
    </recommendedName>
    <alternativeName>
        <fullName evidence="20">Cytochrome b2</fullName>
    </alternativeName>
    <alternativeName>
        <fullName evidence="19">Flavocytochrome b2</fullName>
    </alternativeName>
    <alternativeName>
        <fullName evidence="21">L-lactate ferricytochrome c oxidoreductase</fullName>
    </alternativeName>
</protein>
<dbReference type="InterPro" id="IPR037458">
    <property type="entry name" value="L-MDH/L-LDH_FMN-bd"/>
</dbReference>
<evidence type="ECO:0000313" key="26">
    <source>
        <dbReference type="Proteomes" id="UP000803884"/>
    </source>
</evidence>
<dbReference type="GO" id="GO:0004460">
    <property type="term" value="F:L-lactate dehydrogenase (cytochrome) activity"/>
    <property type="evidence" value="ECO:0007669"/>
    <property type="project" value="UniProtKB-EC"/>
</dbReference>
<evidence type="ECO:0000256" key="19">
    <source>
        <dbReference type="ARBA" id="ARBA00075949"/>
    </source>
</evidence>
<keyword evidence="9" id="KW-0479">Metal-binding</keyword>
<evidence type="ECO:0000256" key="12">
    <source>
        <dbReference type="ARBA" id="ARBA00023004"/>
    </source>
</evidence>
<evidence type="ECO:0000256" key="14">
    <source>
        <dbReference type="ARBA" id="ARBA00052399"/>
    </source>
</evidence>
<dbReference type="Gene3D" id="3.10.120.10">
    <property type="entry name" value="Cytochrome b5-like heme/steroid binding domain"/>
    <property type="match status" value="1"/>
</dbReference>
<gene>
    <name evidence="25" type="ORF">WHR41_03077</name>
</gene>
<evidence type="ECO:0000313" key="25">
    <source>
        <dbReference type="EMBL" id="KAL1588563.1"/>
    </source>
</evidence>
<dbReference type="SUPFAM" id="SSF51395">
    <property type="entry name" value="FMN-linked oxidoreductases"/>
    <property type="match status" value="1"/>
</dbReference>
<evidence type="ECO:0000256" key="13">
    <source>
        <dbReference type="ARBA" id="ARBA00023128"/>
    </source>
</evidence>
<reference evidence="25 26" key="1">
    <citation type="journal article" date="2020" name="Microbiol. Resour. Announc.">
        <title>Draft Genome Sequence of a Cladosporium Species Isolated from the Mesophotic Ascidian Didemnum maculosum.</title>
        <authorList>
            <person name="Gioti A."/>
            <person name="Siaperas R."/>
            <person name="Nikolaivits E."/>
            <person name="Le Goff G."/>
            <person name="Ouazzani J."/>
            <person name="Kotoulas G."/>
            <person name="Topakas E."/>
        </authorList>
    </citation>
    <scope>NUCLEOTIDE SEQUENCE [LARGE SCALE GENOMIC DNA]</scope>
    <source>
        <strain evidence="25 26">TM138-S3</strain>
    </source>
</reference>
<evidence type="ECO:0000256" key="20">
    <source>
        <dbReference type="ARBA" id="ARBA00078774"/>
    </source>
</evidence>
<keyword evidence="12" id="KW-0408">Iron</keyword>
<dbReference type="InterPro" id="IPR001199">
    <property type="entry name" value="Cyt_B5-like_heme/steroid-bd"/>
</dbReference>
<comment type="catalytic activity">
    <reaction evidence="14">
        <text>(S)-lactate + 2 Fe(III)-[cytochrome c] = 2 Fe(II)-[cytochrome c] + pyruvate + 2 H(+)</text>
        <dbReference type="Rhea" id="RHEA:19909"/>
        <dbReference type="Rhea" id="RHEA-COMP:10350"/>
        <dbReference type="Rhea" id="RHEA-COMP:14399"/>
        <dbReference type="ChEBI" id="CHEBI:15361"/>
        <dbReference type="ChEBI" id="CHEBI:15378"/>
        <dbReference type="ChEBI" id="CHEBI:16651"/>
        <dbReference type="ChEBI" id="CHEBI:29033"/>
        <dbReference type="ChEBI" id="CHEBI:29034"/>
        <dbReference type="EC" id="1.1.2.3"/>
    </reaction>
    <physiologicalReaction direction="left-to-right" evidence="14">
        <dbReference type="Rhea" id="RHEA:19910"/>
    </physiologicalReaction>
</comment>
<evidence type="ECO:0000256" key="5">
    <source>
        <dbReference type="ARBA" id="ARBA00022448"/>
    </source>
</evidence>
<dbReference type="GO" id="GO:0046872">
    <property type="term" value="F:metal ion binding"/>
    <property type="evidence" value="ECO:0007669"/>
    <property type="project" value="UniProtKB-KW"/>
</dbReference>
<keyword evidence="8" id="KW-0288">FMN</keyword>
<keyword evidence="10" id="KW-0809">Transit peptide</keyword>
<comment type="subunit">
    <text evidence="4">Homotetramer.</text>
</comment>
<sequence>MAEKTLISVEEISKHNNADDCWIVVDGKVWDITEFAPQHPGGGEIIWKHAGRDASTSYNSIHAPAVLPTNLDASKLKGSVDPGTITEEWAKPPPQKTPELKLHEKPGLETVINALDFERIAERTISKKTWAFYSSADTDCYTRDRNKEFFSRIWWRPRLLRDVHTVDTSSQILGHDVGLPLFVSPAAMARMVHPEGEKDIARGCIANRIPQGVSTNASFPIDEIIASVPKDAKHPFFFQLYVNKDRSKSEALLKHVRSLGVDTVFVTVDAPTPGKREADERVKADEGLSTPMSGAQAKNDKKGGGLGRVMGGYIAPDFTWDEFKWLRKHWDGKIVAKGVQCWQDAKMCADAGLDGVLLSNHGGRNLDCSPPAIMTLLECQLNCPTIFSQLEVFVDGGVRRGSDILKCMCLGATAVGMGRPFLYAVNYGQEGVEHFIEILKSELATAMALVGITDLSQCHPGLVSTLDVDHLVSRGEGHPYATGRRLGSVVSTVKARL</sequence>
<evidence type="ECO:0000256" key="10">
    <source>
        <dbReference type="ARBA" id="ARBA00022946"/>
    </source>
</evidence>
<dbReference type="PANTHER" id="PTHR10578:SF104">
    <property type="entry name" value="CYTOCHROME B2, MITOCHONDRIAL-RELATED"/>
    <property type="match status" value="1"/>
</dbReference>
<evidence type="ECO:0000256" key="4">
    <source>
        <dbReference type="ARBA" id="ARBA00011881"/>
    </source>
</evidence>
<dbReference type="FunFam" id="3.20.20.70:FF:000062">
    <property type="entry name" value="Cytochrome b2, mitochondrial, putative"/>
    <property type="match status" value="1"/>
</dbReference>
<dbReference type="Pfam" id="PF01070">
    <property type="entry name" value="FMN_dh"/>
    <property type="match status" value="1"/>
</dbReference>
<dbReference type="GeneID" id="96004521"/>
<evidence type="ECO:0000256" key="18">
    <source>
        <dbReference type="ARBA" id="ARBA00068515"/>
    </source>
</evidence>
<evidence type="ECO:0000256" key="16">
    <source>
        <dbReference type="ARBA" id="ARBA00061589"/>
    </source>
</evidence>
<dbReference type="EMBL" id="JAAQHG020000007">
    <property type="protein sequence ID" value="KAL1588563.1"/>
    <property type="molecule type" value="Genomic_DNA"/>
</dbReference>
<dbReference type="SMART" id="SM01117">
    <property type="entry name" value="Cyt-b5"/>
    <property type="match status" value="1"/>
</dbReference>
<evidence type="ECO:0000259" key="23">
    <source>
        <dbReference type="PROSITE" id="PS50255"/>
    </source>
</evidence>
<proteinExistence type="inferred from homology"/>
<comment type="similarity">
    <text evidence="15">In the C-terminal section; belongs to the FMN-dependent alpha-hydroxy acid dehydrogenase family.</text>
</comment>
<keyword evidence="5" id="KW-0813">Transport</keyword>
<dbReference type="Gene3D" id="3.20.20.70">
    <property type="entry name" value="Aldolase class I"/>
    <property type="match status" value="1"/>
</dbReference>
<dbReference type="FunFam" id="3.10.120.10:FF:000009">
    <property type="entry name" value="Cytochrome b2, mitochondrial, putative"/>
    <property type="match status" value="1"/>
</dbReference>
<evidence type="ECO:0000256" key="15">
    <source>
        <dbReference type="ARBA" id="ARBA00061137"/>
    </source>
</evidence>
<evidence type="ECO:0000259" key="24">
    <source>
        <dbReference type="PROSITE" id="PS51349"/>
    </source>
</evidence>
<evidence type="ECO:0000256" key="2">
    <source>
        <dbReference type="ARBA" id="ARBA00001970"/>
    </source>
</evidence>
<evidence type="ECO:0000256" key="22">
    <source>
        <dbReference type="SAM" id="MobiDB-lite"/>
    </source>
</evidence>
<comment type="similarity">
    <text evidence="16">In the N-terminal section; belongs to the cytochrome b5 family.</text>
</comment>
<feature type="region of interest" description="Disordered" evidence="22">
    <location>
        <begin position="275"/>
        <end position="301"/>
    </location>
</feature>